<dbReference type="InterPro" id="IPR036412">
    <property type="entry name" value="HAD-like_sf"/>
</dbReference>
<evidence type="ECO:0000256" key="2">
    <source>
        <dbReference type="ARBA" id="ARBA00022723"/>
    </source>
</evidence>
<dbReference type="Gene3D" id="3.40.50.1000">
    <property type="entry name" value="HAD superfamily/HAD-like"/>
    <property type="match status" value="2"/>
</dbReference>
<protein>
    <submittedName>
        <fullName evidence="8">4-nitrophenyl phosphatase</fullName>
    </submittedName>
</protein>
<dbReference type="PIRSF" id="PIRSF000915">
    <property type="entry name" value="PGP-type_phosphatase"/>
    <property type="match status" value="1"/>
</dbReference>
<keyword evidence="2 7" id="KW-0479">Metal-binding</keyword>
<dbReference type="CDD" id="cd07530">
    <property type="entry name" value="HAD_Pase_UmpH-like"/>
    <property type="match status" value="1"/>
</dbReference>
<evidence type="ECO:0000256" key="1">
    <source>
        <dbReference type="ARBA" id="ARBA00006696"/>
    </source>
</evidence>
<evidence type="ECO:0000256" key="3">
    <source>
        <dbReference type="ARBA" id="ARBA00022801"/>
    </source>
</evidence>
<dbReference type="PANTHER" id="PTHR19288">
    <property type="entry name" value="4-NITROPHENYLPHOSPHATASE-RELATED"/>
    <property type="match status" value="1"/>
</dbReference>
<evidence type="ECO:0000256" key="5">
    <source>
        <dbReference type="PIRSR" id="PIRSR000915-1"/>
    </source>
</evidence>
<accession>A0A3N5AZ29</accession>
<dbReference type="EMBL" id="RKRF01000013">
    <property type="protein sequence ID" value="RPF50324.1"/>
    <property type="molecule type" value="Genomic_DNA"/>
</dbReference>
<keyword evidence="3" id="KW-0378">Hydrolase</keyword>
<name>A0A3N5AZ29_9BACI</name>
<dbReference type="Pfam" id="PF13242">
    <property type="entry name" value="Hydrolase_like"/>
    <property type="match status" value="1"/>
</dbReference>
<comment type="similarity">
    <text evidence="1">Belongs to the HAD-like hydrolase superfamily. NagD family.</text>
</comment>
<gene>
    <name evidence="8" type="ORF">EDC24_2759</name>
</gene>
<dbReference type="RefSeq" id="WP_245998180.1">
    <property type="nucleotide sequence ID" value="NZ_RKRF01000013.1"/>
</dbReference>
<evidence type="ECO:0000256" key="4">
    <source>
        <dbReference type="ARBA" id="ARBA00022842"/>
    </source>
</evidence>
<dbReference type="SFLD" id="SFLDG01139">
    <property type="entry name" value="C2.A:_Pyridoxal_Phosphate_Phos"/>
    <property type="match status" value="1"/>
</dbReference>
<feature type="binding site" evidence="7">
    <location>
        <position position="206"/>
    </location>
    <ligand>
        <name>Mg(2+)</name>
        <dbReference type="ChEBI" id="CHEBI:18420"/>
    </ligand>
</feature>
<dbReference type="Proteomes" id="UP000276443">
    <property type="component" value="Unassembled WGS sequence"/>
</dbReference>
<dbReference type="AlphaFoldDB" id="A0A3N5AZ29"/>
<dbReference type="SUPFAM" id="SSF56784">
    <property type="entry name" value="HAD-like"/>
    <property type="match status" value="1"/>
</dbReference>
<organism evidence="8 9">
    <name type="scientific">Aquisalibacillus elongatus</name>
    <dbReference type="NCBI Taxonomy" id="485577"/>
    <lineage>
        <taxon>Bacteria</taxon>
        <taxon>Bacillati</taxon>
        <taxon>Bacillota</taxon>
        <taxon>Bacilli</taxon>
        <taxon>Bacillales</taxon>
        <taxon>Bacillaceae</taxon>
        <taxon>Aquisalibacillus</taxon>
    </lineage>
</organism>
<dbReference type="FunFam" id="3.40.50.1000:FF:000053">
    <property type="entry name" value="TIGR01457 family HAD hydrolase"/>
    <property type="match status" value="1"/>
</dbReference>
<feature type="active site" description="Nucleophile" evidence="5">
    <location>
        <position position="10"/>
    </location>
</feature>
<dbReference type="Pfam" id="PF13344">
    <property type="entry name" value="Hydrolase_6"/>
    <property type="match status" value="1"/>
</dbReference>
<proteinExistence type="inferred from homology"/>
<feature type="active site" description="Proton donor" evidence="5">
    <location>
        <position position="12"/>
    </location>
</feature>
<feature type="binding site" evidence="6">
    <location>
        <position position="181"/>
    </location>
    <ligand>
        <name>substrate</name>
    </ligand>
</feature>
<feature type="binding site" evidence="7">
    <location>
        <position position="10"/>
    </location>
    <ligand>
        <name>Mg(2+)</name>
        <dbReference type="ChEBI" id="CHEBI:18420"/>
    </ligand>
</feature>
<dbReference type="NCBIfam" id="TIGR01460">
    <property type="entry name" value="HAD-SF-IIA"/>
    <property type="match status" value="1"/>
</dbReference>
<dbReference type="GO" id="GO:0005737">
    <property type="term" value="C:cytoplasm"/>
    <property type="evidence" value="ECO:0007669"/>
    <property type="project" value="TreeGrafter"/>
</dbReference>
<dbReference type="InterPro" id="IPR023214">
    <property type="entry name" value="HAD_sf"/>
</dbReference>
<evidence type="ECO:0000313" key="8">
    <source>
        <dbReference type="EMBL" id="RPF50324.1"/>
    </source>
</evidence>
<feature type="binding site" evidence="7">
    <location>
        <position position="12"/>
    </location>
    <ligand>
        <name>Mg(2+)</name>
        <dbReference type="ChEBI" id="CHEBI:18420"/>
    </ligand>
</feature>
<evidence type="ECO:0000313" key="9">
    <source>
        <dbReference type="Proteomes" id="UP000276443"/>
    </source>
</evidence>
<evidence type="ECO:0000256" key="6">
    <source>
        <dbReference type="PIRSR" id="PIRSR000915-2"/>
    </source>
</evidence>
<dbReference type="SFLD" id="SFLDS00003">
    <property type="entry name" value="Haloacid_Dehalogenase"/>
    <property type="match status" value="1"/>
</dbReference>
<comment type="cofactor">
    <cofactor evidence="7">
        <name>Mg(2+)</name>
        <dbReference type="ChEBI" id="CHEBI:18420"/>
    </cofactor>
    <text evidence="7">Divalent metal ions. Mg(2+) is the most effective.</text>
</comment>
<dbReference type="InterPro" id="IPR006357">
    <property type="entry name" value="HAD-SF_hydro_IIA"/>
</dbReference>
<sequence>MRDYQAYLIDLDGTMYKGKSPIPEAANFIEELKKRQIPFRFVTNNSSRTPEVTVGKLKKFDIDAEVHQVMTASLATARYLKEQQNHVRAFVIGEVGLTQALENEGIEIVEDDPDYVVVGIDRNNSYRKLRDACVLVQNGAGFVATNPDIKVPTEKGLVPGNGAFIQLIENVTGKRPEVVGKPTGLMLQVALEELGVEAKDAIMVGDNYLTDIKAGINAGMDTLHVQTGVTTKDELAGYGTQPTYTVETLSEWFH</sequence>
<evidence type="ECO:0000256" key="7">
    <source>
        <dbReference type="PIRSR" id="PIRSR000915-3"/>
    </source>
</evidence>
<dbReference type="GO" id="GO:0016791">
    <property type="term" value="F:phosphatase activity"/>
    <property type="evidence" value="ECO:0007669"/>
    <property type="project" value="TreeGrafter"/>
</dbReference>
<keyword evidence="9" id="KW-1185">Reference proteome</keyword>
<comment type="caution">
    <text evidence="8">The sequence shown here is derived from an EMBL/GenBank/DDBJ whole genome shotgun (WGS) entry which is preliminary data.</text>
</comment>
<dbReference type="GO" id="GO:0046872">
    <property type="term" value="F:metal ion binding"/>
    <property type="evidence" value="ECO:0007669"/>
    <property type="project" value="UniProtKB-KW"/>
</dbReference>
<reference evidence="8 9" key="1">
    <citation type="submission" date="2018-11" db="EMBL/GenBank/DDBJ databases">
        <title>Genomic Encyclopedia of Type Strains, Phase IV (KMG-IV): sequencing the most valuable type-strain genomes for metagenomic binning, comparative biology and taxonomic classification.</title>
        <authorList>
            <person name="Goeker M."/>
        </authorList>
    </citation>
    <scope>NUCLEOTIDE SEQUENCE [LARGE SCALE GENOMIC DNA]</scope>
    <source>
        <strain evidence="8 9">DSM 18090</strain>
    </source>
</reference>
<dbReference type="InterPro" id="IPR006354">
    <property type="entry name" value="HAD-SF_hydro_IIA_hyp1"/>
</dbReference>
<dbReference type="NCBIfam" id="TIGR01457">
    <property type="entry name" value="HAD-SF-IIA-hyp2"/>
    <property type="match status" value="1"/>
</dbReference>
<keyword evidence="4 7" id="KW-0460">Magnesium</keyword>
<dbReference type="PANTHER" id="PTHR19288:SF46">
    <property type="entry name" value="HALOACID DEHALOGENASE-LIKE HYDROLASE DOMAIN-CONTAINING PROTEIN 2"/>
    <property type="match status" value="1"/>
</dbReference>